<feature type="transmembrane region" description="Helical" evidence="8">
    <location>
        <begin position="96"/>
        <end position="119"/>
    </location>
</feature>
<keyword evidence="7 8" id="KW-0472">Membrane</keyword>
<comment type="subcellular location">
    <subcellularLocation>
        <location evidence="1">Endoplasmic reticulum membrane</location>
        <topology evidence="1">Multi-pass membrane protein</topology>
    </subcellularLocation>
</comment>
<evidence type="ECO:0000256" key="7">
    <source>
        <dbReference type="ARBA" id="ARBA00023136"/>
    </source>
</evidence>
<evidence type="ECO:0000256" key="8">
    <source>
        <dbReference type="SAM" id="Phobius"/>
    </source>
</evidence>
<feature type="transmembrane region" description="Helical" evidence="8">
    <location>
        <begin position="131"/>
        <end position="149"/>
    </location>
</feature>
<feature type="transmembrane region" description="Helical" evidence="8">
    <location>
        <begin position="20"/>
        <end position="41"/>
    </location>
</feature>
<proteinExistence type="predicted"/>
<reference evidence="9 10" key="1">
    <citation type="submission" date="2024-02" db="EMBL/GenBank/DDBJ databases">
        <authorList>
            <person name="Daric V."/>
            <person name="Darras S."/>
        </authorList>
    </citation>
    <scope>NUCLEOTIDE SEQUENCE [LARGE SCALE GENOMIC DNA]</scope>
</reference>
<keyword evidence="10" id="KW-1185">Reference proteome</keyword>
<accession>A0ABP0G6G8</accession>
<keyword evidence="5" id="KW-0256">Endoplasmic reticulum</keyword>
<feature type="transmembrane region" description="Helical" evidence="8">
    <location>
        <begin position="47"/>
        <end position="69"/>
    </location>
</feature>
<evidence type="ECO:0000313" key="10">
    <source>
        <dbReference type="Proteomes" id="UP001642483"/>
    </source>
</evidence>
<evidence type="ECO:0000256" key="3">
    <source>
        <dbReference type="ARBA" id="ARBA00022502"/>
    </source>
</evidence>
<keyword evidence="4 8" id="KW-0812">Transmembrane</keyword>
<feature type="transmembrane region" description="Helical" evidence="8">
    <location>
        <begin position="170"/>
        <end position="188"/>
    </location>
</feature>
<evidence type="ECO:0000256" key="5">
    <source>
        <dbReference type="ARBA" id="ARBA00022824"/>
    </source>
</evidence>
<gene>
    <name evidence="9" type="ORF">CVLEPA_LOCUS18186</name>
</gene>
<evidence type="ECO:0000256" key="4">
    <source>
        <dbReference type="ARBA" id="ARBA00022692"/>
    </source>
</evidence>
<protein>
    <recommendedName>
        <fullName evidence="11">Phosphatidylinositol-glycan biosynthesis class F protein</fullName>
    </recommendedName>
</protein>
<comment type="caution">
    <text evidence="9">The sequence shown here is derived from an EMBL/GenBank/DDBJ whole genome shotgun (WGS) entry which is preliminary data.</text>
</comment>
<dbReference type="InterPro" id="IPR009580">
    <property type="entry name" value="GPI_biosynthesis_protein_Pig-F"/>
</dbReference>
<sequence>MFPSTKKQPETGVIAHIKRLCPEILLTTTTLCYFMLSCFIFEKNLLIFYPVTTTLVFVSFHSVIEFIVFRYMWSWCKPAEPGFNFKFKSKTKMHQWVKGFMMFATCWLTSHIICVLFGAPLLSMVMETTSWASLVAVLITIPGLCMFGVDVEKWYQVIVCGEYKSQDERFIYIQTLGVVLGSWASAIVIPLDWDRPWQTWPIPCVVGCITGYLCAVMVSCVLTVKEMKTAKIQ</sequence>
<evidence type="ECO:0000256" key="2">
    <source>
        <dbReference type="ARBA" id="ARBA00004687"/>
    </source>
</evidence>
<evidence type="ECO:0000256" key="1">
    <source>
        <dbReference type="ARBA" id="ARBA00004477"/>
    </source>
</evidence>
<evidence type="ECO:0008006" key="11">
    <source>
        <dbReference type="Google" id="ProtNLM"/>
    </source>
</evidence>
<organism evidence="9 10">
    <name type="scientific">Clavelina lepadiformis</name>
    <name type="common">Light-bulb sea squirt</name>
    <name type="synonym">Ascidia lepadiformis</name>
    <dbReference type="NCBI Taxonomy" id="159417"/>
    <lineage>
        <taxon>Eukaryota</taxon>
        <taxon>Metazoa</taxon>
        <taxon>Chordata</taxon>
        <taxon>Tunicata</taxon>
        <taxon>Ascidiacea</taxon>
        <taxon>Aplousobranchia</taxon>
        <taxon>Clavelinidae</taxon>
        <taxon>Clavelina</taxon>
    </lineage>
</organism>
<dbReference type="Proteomes" id="UP001642483">
    <property type="component" value="Unassembled WGS sequence"/>
</dbReference>
<evidence type="ECO:0000313" key="9">
    <source>
        <dbReference type="EMBL" id="CAK8686234.1"/>
    </source>
</evidence>
<keyword evidence="3" id="KW-0337">GPI-anchor biosynthesis</keyword>
<comment type="pathway">
    <text evidence="2">Glycolipid biosynthesis; glycosylphosphatidylinositol-anchor biosynthesis.</text>
</comment>
<name>A0ABP0G6G8_CLALP</name>
<feature type="transmembrane region" description="Helical" evidence="8">
    <location>
        <begin position="200"/>
        <end position="224"/>
    </location>
</feature>
<keyword evidence="6 8" id="KW-1133">Transmembrane helix</keyword>
<dbReference type="EMBL" id="CAWYQH010000102">
    <property type="protein sequence ID" value="CAK8686234.1"/>
    <property type="molecule type" value="Genomic_DNA"/>
</dbReference>
<dbReference type="Pfam" id="PF06699">
    <property type="entry name" value="PIG-F"/>
    <property type="match status" value="1"/>
</dbReference>
<evidence type="ECO:0000256" key="6">
    <source>
        <dbReference type="ARBA" id="ARBA00022989"/>
    </source>
</evidence>